<dbReference type="EMBL" id="QMRA01000025">
    <property type="protein sequence ID" value="RLE54416.1"/>
    <property type="molecule type" value="Genomic_DNA"/>
</dbReference>
<feature type="domain" description="Amidohydrolase 3" evidence="1">
    <location>
        <begin position="90"/>
        <end position="158"/>
    </location>
</feature>
<dbReference type="InterPro" id="IPR013108">
    <property type="entry name" value="Amidohydro_3"/>
</dbReference>
<dbReference type="AlphaFoldDB" id="A0A497F4S9"/>
<sequence>PFTAYFNLIVEEEASGSILGFYYNEDDIRRVLLHPSSMIGSDGYALAPYGVLGQGRMHPRSYGTFPMVIRKYVKGASRSDLMYDEGIKILSLEEAIRKMTSLPAQKFGLLNRGIIRPGFWADIVIFSLKEISDTGTYLKPYQYPVGIKYVIVNGEIVIIEGEHTGKNAGRVLRHQAFKQIA</sequence>
<comment type="caution">
    <text evidence="2">The sequence shown here is derived from an EMBL/GenBank/DDBJ whole genome shotgun (WGS) entry which is preliminary data.</text>
</comment>
<protein>
    <submittedName>
        <fullName evidence="2">N-acyl-D-aspartate/D-glutamate deacylase</fullName>
    </submittedName>
</protein>
<dbReference type="Pfam" id="PF07969">
    <property type="entry name" value="Amidohydro_3"/>
    <property type="match status" value="1"/>
</dbReference>
<dbReference type="SUPFAM" id="SSF51338">
    <property type="entry name" value="Composite domain of metallo-dependent hydrolases"/>
    <property type="match status" value="1"/>
</dbReference>
<organism evidence="2 3">
    <name type="scientific">Thermoproteota archaeon</name>
    <dbReference type="NCBI Taxonomy" id="2056631"/>
    <lineage>
        <taxon>Archaea</taxon>
        <taxon>Thermoproteota</taxon>
    </lineage>
</organism>
<dbReference type="SUPFAM" id="SSF51556">
    <property type="entry name" value="Metallo-dependent hydrolases"/>
    <property type="match status" value="1"/>
</dbReference>
<reference evidence="2 3" key="1">
    <citation type="submission" date="2018-06" db="EMBL/GenBank/DDBJ databases">
        <title>Extensive metabolic versatility and redundancy in microbially diverse, dynamic hydrothermal sediments.</title>
        <authorList>
            <person name="Dombrowski N."/>
            <person name="Teske A."/>
            <person name="Baker B.J."/>
        </authorList>
    </citation>
    <scope>NUCLEOTIDE SEQUENCE [LARGE SCALE GENOMIC DNA]</scope>
    <source>
        <strain evidence="2">B20_G2</strain>
    </source>
</reference>
<accession>A0A497F4S9</accession>
<dbReference type="GO" id="GO:0016810">
    <property type="term" value="F:hydrolase activity, acting on carbon-nitrogen (but not peptide) bonds"/>
    <property type="evidence" value="ECO:0007669"/>
    <property type="project" value="InterPro"/>
</dbReference>
<gene>
    <name evidence="2" type="ORF">DRJ26_01890</name>
</gene>
<dbReference type="InterPro" id="IPR032466">
    <property type="entry name" value="Metal_Hydrolase"/>
</dbReference>
<dbReference type="Proteomes" id="UP000269499">
    <property type="component" value="Unassembled WGS sequence"/>
</dbReference>
<name>A0A497F4S9_9CREN</name>
<proteinExistence type="predicted"/>
<dbReference type="Gene3D" id="2.30.40.10">
    <property type="entry name" value="Urease, subunit C, domain 1"/>
    <property type="match status" value="1"/>
</dbReference>
<dbReference type="InterPro" id="IPR011059">
    <property type="entry name" value="Metal-dep_hydrolase_composite"/>
</dbReference>
<evidence type="ECO:0000313" key="3">
    <source>
        <dbReference type="Proteomes" id="UP000269499"/>
    </source>
</evidence>
<evidence type="ECO:0000259" key="1">
    <source>
        <dbReference type="Pfam" id="PF07969"/>
    </source>
</evidence>
<feature type="non-terminal residue" evidence="2">
    <location>
        <position position="1"/>
    </location>
</feature>
<dbReference type="Gene3D" id="3.20.20.140">
    <property type="entry name" value="Metal-dependent hydrolases"/>
    <property type="match status" value="1"/>
</dbReference>
<evidence type="ECO:0000313" key="2">
    <source>
        <dbReference type="EMBL" id="RLE54416.1"/>
    </source>
</evidence>